<accession>A0A1I8B9H5</accession>
<evidence type="ECO:0000313" key="2">
    <source>
        <dbReference type="Proteomes" id="UP000095281"/>
    </source>
</evidence>
<dbReference type="WBParaSite" id="MhA1_Contig1616.frz3.gene10">
    <property type="protein sequence ID" value="MhA1_Contig1616.frz3.gene10"/>
    <property type="gene ID" value="MhA1_Contig1616.frz3.gene10"/>
</dbReference>
<feature type="signal peptide" evidence="1">
    <location>
        <begin position="1"/>
        <end position="21"/>
    </location>
</feature>
<sequence>MHSKITFLLFTIYFLSVQIRAHSNPPSSTSKCEEAKTKSNYKTAAKMMFLIVPALRLETGEIEISGNPDSITCWD</sequence>
<proteinExistence type="predicted"/>
<protein>
    <submittedName>
        <fullName evidence="3">Secreted protein</fullName>
    </submittedName>
</protein>
<evidence type="ECO:0000256" key="1">
    <source>
        <dbReference type="SAM" id="SignalP"/>
    </source>
</evidence>
<reference evidence="3" key="1">
    <citation type="submission" date="2016-11" db="UniProtKB">
        <authorList>
            <consortium name="WormBaseParasite"/>
        </authorList>
    </citation>
    <scope>IDENTIFICATION</scope>
</reference>
<evidence type="ECO:0000313" key="3">
    <source>
        <dbReference type="WBParaSite" id="MhA1_Contig1616.frz3.gene10"/>
    </source>
</evidence>
<keyword evidence="1" id="KW-0732">Signal</keyword>
<dbReference type="Proteomes" id="UP000095281">
    <property type="component" value="Unplaced"/>
</dbReference>
<keyword evidence="2" id="KW-1185">Reference proteome</keyword>
<dbReference type="AlphaFoldDB" id="A0A1I8B9H5"/>
<name>A0A1I8B9H5_MELHA</name>
<organism evidence="2 3">
    <name type="scientific">Meloidogyne hapla</name>
    <name type="common">Root-knot nematode worm</name>
    <dbReference type="NCBI Taxonomy" id="6305"/>
    <lineage>
        <taxon>Eukaryota</taxon>
        <taxon>Metazoa</taxon>
        <taxon>Ecdysozoa</taxon>
        <taxon>Nematoda</taxon>
        <taxon>Chromadorea</taxon>
        <taxon>Rhabditida</taxon>
        <taxon>Tylenchina</taxon>
        <taxon>Tylenchomorpha</taxon>
        <taxon>Tylenchoidea</taxon>
        <taxon>Meloidogynidae</taxon>
        <taxon>Meloidogyninae</taxon>
        <taxon>Meloidogyne</taxon>
    </lineage>
</organism>
<feature type="chain" id="PRO_5009315575" evidence="1">
    <location>
        <begin position="22"/>
        <end position="75"/>
    </location>
</feature>